<keyword evidence="3" id="KW-1185">Reference proteome</keyword>
<dbReference type="EMBL" id="JBBNAG010000008">
    <property type="protein sequence ID" value="KAK9113025.1"/>
    <property type="molecule type" value="Genomic_DNA"/>
</dbReference>
<keyword evidence="1" id="KW-0472">Membrane</keyword>
<organism evidence="2 3">
    <name type="scientific">Stephania cephalantha</name>
    <dbReference type="NCBI Taxonomy" id="152367"/>
    <lineage>
        <taxon>Eukaryota</taxon>
        <taxon>Viridiplantae</taxon>
        <taxon>Streptophyta</taxon>
        <taxon>Embryophyta</taxon>
        <taxon>Tracheophyta</taxon>
        <taxon>Spermatophyta</taxon>
        <taxon>Magnoliopsida</taxon>
        <taxon>Ranunculales</taxon>
        <taxon>Menispermaceae</taxon>
        <taxon>Menispermoideae</taxon>
        <taxon>Cissampelideae</taxon>
        <taxon>Stephania</taxon>
    </lineage>
</organism>
<keyword evidence="1" id="KW-0812">Transmembrane</keyword>
<evidence type="ECO:0000256" key="1">
    <source>
        <dbReference type="SAM" id="Phobius"/>
    </source>
</evidence>
<name>A0AAP0IDB5_9MAGN</name>
<protein>
    <submittedName>
        <fullName evidence="2">Uncharacterized protein</fullName>
    </submittedName>
</protein>
<comment type="caution">
    <text evidence="2">The sequence shown here is derived from an EMBL/GenBank/DDBJ whole genome shotgun (WGS) entry which is preliminary data.</text>
</comment>
<sequence length="53" mass="6092">MQHRNRDVYVTQVVVTENERRSVMERQRNEGRVVGGAAVDMVITCNSLFLLIT</sequence>
<proteinExistence type="predicted"/>
<evidence type="ECO:0000313" key="2">
    <source>
        <dbReference type="EMBL" id="KAK9113025.1"/>
    </source>
</evidence>
<dbReference type="Proteomes" id="UP001419268">
    <property type="component" value="Unassembled WGS sequence"/>
</dbReference>
<gene>
    <name evidence="2" type="ORF">Scep_020544</name>
</gene>
<accession>A0AAP0IDB5</accession>
<evidence type="ECO:0000313" key="3">
    <source>
        <dbReference type="Proteomes" id="UP001419268"/>
    </source>
</evidence>
<keyword evidence="1" id="KW-1133">Transmembrane helix</keyword>
<dbReference type="AlphaFoldDB" id="A0AAP0IDB5"/>
<feature type="transmembrane region" description="Helical" evidence="1">
    <location>
        <begin position="33"/>
        <end position="52"/>
    </location>
</feature>
<reference evidence="2 3" key="1">
    <citation type="submission" date="2024-01" db="EMBL/GenBank/DDBJ databases">
        <title>Genome assemblies of Stephania.</title>
        <authorList>
            <person name="Yang L."/>
        </authorList>
    </citation>
    <scope>NUCLEOTIDE SEQUENCE [LARGE SCALE GENOMIC DNA]</scope>
    <source>
        <strain evidence="2">JXDWG</strain>
        <tissue evidence="2">Leaf</tissue>
    </source>
</reference>